<feature type="transmembrane region" description="Helical" evidence="3">
    <location>
        <begin position="12"/>
        <end position="31"/>
    </location>
</feature>
<feature type="transmembrane region" description="Helical" evidence="3">
    <location>
        <begin position="184"/>
        <end position="206"/>
    </location>
</feature>
<evidence type="ECO:0000313" key="5">
    <source>
        <dbReference type="Proteomes" id="UP000092971"/>
    </source>
</evidence>
<gene>
    <name evidence="4" type="ORF">CSTERTH_04520</name>
</gene>
<dbReference type="PANTHER" id="PTHR37815">
    <property type="entry name" value="UPF0397 PROTEIN BC_2624-RELATED"/>
    <property type="match status" value="1"/>
</dbReference>
<feature type="transmembrane region" description="Helical" evidence="3">
    <location>
        <begin position="43"/>
        <end position="67"/>
    </location>
</feature>
<feature type="transmembrane region" description="Helical" evidence="3">
    <location>
        <begin position="158"/>
        <end position="177"/>
    </location>
</feature>
<evidence type="ECO:0000256" key="2">
    <source>
        <dbReference type="ARBA" id="ARBA00022989"/>
    </source>
</evidence>
<dbReference type="GO" id="GO:0016020">
    <property type="term" value="C:membrane"/>
    <property type="evidence" value="ECO:0007669"/>
    <property type="project" value="InterPro"/>
</dbReference>
<evidence type="ECO:0000256" key="1">
    <source>
        <dbReference type="ARBA" id="ARBA00022692"/>
    </source>
</evidence>
<organism evidence="4 5">
    <name type="scientific">Thermoclostridium stercorarium subsp. thermolacticum DSM 2910</name>
    <dbReference type="NCBI Taxonomy" id="1121336"/>
    <lineage>
        <taxon>Bacteria</taxon>
        <taxon>Bacillati</taxon>
        <taxon>Bacillota</taxon>
        <taxon>Clostridia</taxon>
        <taxon>Eubacteriales</taxon>
        <taxon>Oscillospiraceae</taxon>
        <taxon>Thermoclostridium</taxon>
    </lineage>
</organism>
<keyword evidence="1 3" id="KW-0812">Transmembrane</keyword>
<dbReference type="InterPro" id="IPR009825">
    <property type="entry name" value="ECF_substrate-spec-like"/>
</dbReference>
<evidence type="ECO:0000313" key="4">
    <source>
        <dbReference type="EMBL" id="ANW98354.1"/>
    </source>
</evidence>
<dbReference type="RefSeq" id="WP_015358643.1">
    <property type="nucleotide sequence ID" value="NZ_CP014672.1"/>
</dbReference>
<name>A0A1B1YC73_THEST</name>
<dbReference type="Gene3D" id="1.10.1760.20">
    <property type="match status" value="2"/>
</dbReference>
<accession>A0A1B1YC73</accession>
<keyword evidence="3" id="KW-0472">Membrane</keyword>
<dbReference type="PANTHER" id="PTHR37815:SF3">
    <property type="entry name" value="UPF0397 PROTEIN SPR0429"/>
    <property type="match status" value="1"/>
</dbReference>
<dbReference type="Pfam" id="PF07155">
    <property type="entry name" value="ECF-ribofla_trS"/>
    <property type="match status" value="1"/>
</dbReference>
<keyword evidence="2 3" id="KW-1133">Transmembrane helix</keyword>
<reference evidence="4 5" key="1">
    <citation type="submission" date="2016-02" db="EMBL/GenBank/DDBJ databases">
        <title>Comparison of Clostridium stercorarium subspecies using comparative genomics and transcriptomics.</title>
        <authorList>
            <person name="Schellenberg J."/>
            <person name="Thallinger G."/>
            <person name="Levin D.B."/>
            <person name="Zhang X."/>
            <person name="Alvare G."/>
            <person name="Fristensky B."/>
            <person name="Sparling R."/>
        </authorList>
    </citation>
    <scope>NUCLEOTIDE SEQUENCE [LARGE SCALE GENOMIC DNA]</scope>
    <source>
        <strain evidence="4 5">DSM 2910</strain>
    </source>
</reference>
<dbReference type="AlphaFoldDB" id="A0A1B1YC73"/>
<feature type="transmembrane region" description="Helical" evidence="3">
    <location>
        <begin position="73"/>
        <end position="95"/>
    </location>
</feature>
<feature type="transmembrane region" description="Helical" evidence="3">
    <location>
        <begin position="102"/>
        <end position="121"/>
    </location>
</feature>
<dbReference type="Proteomes" id="UP000092971">
    <property type="component" value="Chromosome"/>
</dbReference>
<sequence>MNGNNGNLRKIILTGLMTALVYLFTSIIKIPTVNGYIHLGDGFIFLSTLILGPFYGAFASGVGSMLSDVLSQYAQWAIPTLIIKSSMALVMGLVLRHRNRKEIVISAATTVTVWVAFFVVIKNALARAVVYSVDSLASALEDTPENVINAASDTQWKLTAAIAAVIIIMFAIILYMVRKKNIEGIGVGVILGMLSSGAVMVIGYYIADFILYGNPISPVFSVPMNLIQLLIGIVITVAIAPALLKAKAFYFGDKDRSDSTTEPQSPER</sequence>
<feature type="transmembrane region" description="Helical" evidence="3">
    <location>
        <begin position="226"/>
        <end position="244"/>
    </location>
</feature>
<dbReference type="EMBL" id="CP014672">
    <property type="protein sequence ID" value="ANW98354.1"/>
    <property type="molecule type" value="Genomic_DNA"/>
</dbReference>
<evidence type="ECO:0000256" key="3">
    <source>
        <dbReference type="SAM" id="Phobius"/>
    </source>
</evidence>
<dbReference type="OrthoDB" id="411368at2"/>
<protein>
    <recommendedName>
        <fullName evidence="6">ECF transporter S component</fullName>
    </recommendedName>
</protein>
<proteinExistence type="predicted"/>
<evidence type="ECO:0008006" key="6">
    <source>
        <dbReference type="Google" id="ProtNLM"/>
    </source>
</evidence>